<keyword evidence="2 6" id="KW-0812">Transmembrane</keyword>
<keyword evidence="9" id="KW-1185">Reference proteome</keyword>
<evidence type="ECO:0000256" key="1">
    <source>
        <dbReference type="ARBA" id="ARBA00004141"/>
    </source>
</evidence>
<dbReference type="Pfam" id="PF07690">
    <property type="entry name" value="MFS_1"/>
    <property type="match status" value="1"/>
</dbReference>
<protein>
    <submittedName>
        <fullName evidence="8">Major facilitator superfamily domain-containing protein</fullName>
    </submittedName>
</protein>
<evidence type="ECO:0000256" key="2">
    <source>
        <dbReference type="ARBA" id="ARBA00022692"/>
    </source>
</evidence>
<gene>
    <name evidence="8" type="ORF">BKA67DRAFT_584187</name>
</gene>
<dbReference type="InterPro" id="IPR036259">
    <property type="entry name" value="MFS_trans_sf"/>
</dbReference>
<feature type="transmembrane region" description="Helical" evidence="6">
    <location>
        <begin position="124"/>
        <end position="141"/>
    </location>
</feature>
<dbReference type="PANTHER" id="PTHR23501">
    <property type="entry name" value="MAJOR FACILITATOR SUPERFAMILY"/>
    <property type="match status" value="1"/>
</dbReference>
<accession>A0A9P8RLR8</accession>
<evidence type="ECO:0000256" key="3">
    <source>
        <dbReference type="ARBA" id="ARBA00022989"/>
    </source>
</evidence>
<sequence length="620" mass="68208">MSSFVIYGIRKFRERQKAKVEQAIPHQSQSYGSSYELVEPNRTAPLNADVATARQTRNQSPETAKGAKENTRIVQDAKKRRNLRYKVLFGLALPFALQSLDTTIMASALPFIAADFNQLQQLNWIISVFNLTSAAFLPFWAQIADVFGRHVTIHTVIIILTIGSAICTGSPTSSFGLLLFGRALQGVGAAGVNVTGHIIMADRVSLEDFAWNWTLSALISAVFFGIGPVVGGYLTQVSWRWCFAINLPIAVAAILFIVILLRKELVGSQPIPEIENLETLPGYRRILARLSTIDYGGQLLFLGGLALLILGLTWAGGSYPWASVQVICPLVIGAVLTITWIVYEYLMSPPRIMSRLFPVQKAMLSWELLLHRDIKLLFFINFTVGMGMFAVMYFMDLYFTLVLGLSSSEAGKYLLYYLPGLAVGAYMAQYSVNTWPRQTFPPLFLGSITSAIGITVLAWATHVGNTSVILGMMALTGHGVGMRMNPGALHGLAYFPTLTAQITCLVSLAIPLGGTVALTIMSTVFNNKSGVDSREAKTGIMYAFISLIPFMWICVAVATFLGNAWILEDRGHEIVHGSYFWSYITGTQLQREKRSRGRHHSLEEDSTQGGYSQHTQTVGT</sequence>
<feature type="transmembrane region" description="Helical" evidence="6">
    <location>
        <begin position="183"/>
        <end position="201"/>
    </location>
</feature>
<dbReference type="Proteomes" id="UP000758603">
    <property type="component" value="Unassembled WGS sequence"/>
</dbReference>
<feature type="transmembrane region" description="Helical" evidence="6">
    <location>
        <begin position="376"/>
        <end position="394"/>
    </location>
</feature>
<keyword evidence="4 6" id="KW-0472">Membrane</keyword>
<dbReference type="GO" id="GO:0022857">
    <property type="term" value="F:transmembrane transporter activity"/>
    <property type="evidence" value="ECO:0007669"/>
    <property type="project" value="InterPro"/>
</dbReference>
<reference evidence="8" key="1">
    <citation type="journal article" date="2021" name="Nat. Commun.">
        <title>Genetic determinants of endophytism in the Arabidopsis root mycobiome.</title>
        <authorList>
            <person name="Mesny F."/>
            <person name="Miyauchi S."/>
            <person name="Thiergart T."/>
            <person name="Pickel B."/>
            <person name="Atanasova L."/>
            <person name="Karlsson M."/>
            <person name="Huettel B."/>
            <person name="Barry K.W."/>
            <person name="Haridas S."/>
            <person name="Chen C."/>
            <person name="Bauer D."/>
            <person name="Andreopoulos W."/>
            <person name="Pangilinan J."/>
            <person name="LaButti K."/>
            <person name="Riley R."/>
            <person name="Lipzen A."/>
            <person name="Clum A."/>
            <person name="Drula E."/>
            <person name="Henrissat B."/>
            <person name="Kohler A."/>
            <person name="Grigoriev I.V."/>
            <person name="Martin F.M."/>
            <person name="Hacquard S."/>
        </authorList>
    </citation>
    <scope>NUCLEOTIDE SEQUENCE</scope>
    <source>
        <strain evidence="8">MPI-SDFR-AT-0073</strain>
    </source>
</reference>
<feature type="transmembrane region" description="Helical" evidence="6">
    <location>
        <begin position="153"/>
        <end position="171"/>
    </location>
</feature>
<evidence type="ECO:0000256" key="6">
    <source>
        <dbReference type="SAM" id="Phobius"/>
    </source>
</evidence>
<comment type="caution">
    <text evidence="8">The sequence shown here is derived from an EMBL/GenBank/DDBJ whole genome shotgun (WGS) entry which is preliminary data.</text>
</comment>
<dbReference type="RefSeq" id="XP_045952910.1">
    <property type="nucleotide sequence ID" value="XM_046104131.1"/>
</dbReference>
<feature type="transmembrane region" description="Helical" evidence="6">
    <location>
        <begin position="439"/>
        <end position="460"/>
    </location>
</feature>
<keyword evidence="3 6" id="KW-1133">Transmembrane helix</keyword>
<dbReference type="InterPro" id="IPR020846">
    <property type="entry name" value="MFS_dom"/>
</dbReference>
<feature type="transmembrane region" description="Helical" evidence="6">
    <location>
        <begin position="540"/>
        <end position="561"/>
    </location>
</feature>
<dbReference type="InterPro" id="IPR011701">
    <property type="entry name" value="MFS"/>
</dbReference>
<feature type="transmembrane region" description="Helical" evidence="6">
    <location>
        <begin position="213"/>
        <end position="235"/>
    </location>
</feature>
<dbReference type="GO" id="GO:0005886">
    <property type="term" value="C:plasma membrane"/>
    <property type="evidence" value="ECO:0007669"/>
    <property type="project" value="TreeGrafter"/>
</dbReference>
<comment type="subcellular location">
    <subcellularLocation>
        <location evidence="1">Membrane</location>
        <topology evidence="1">Multi-pass membrane protein</topology>
    </subcellularLocation>
</comment>
<name>A0A9P8RLR8_9PEZI</name>
<evidence type="ECO:0000256" key="4">
    <source>
        <dbReference type="ARBA" id="ARBA00023136"/>
    </source>
</evidence>
<feature type="transmembrane region" description="Helical" evidence="6">
    <location>
        <begin position="414"/>
        <end position="432"/>
    </location>
</feature>
<dbReference type="AlphaFoldDB" id="A0A9P8RLR8"/>
<dbReference type="PANTHER" id="PTHR23501:SF39">
    <property type="entry name" value="MULTIDRUG TRANSPORTER, PUTATIVE (AFU_ORTHOLOGUE AFUA_1G05010)-RELATED"/>
    <property type="match status" value="1"/>
</dbReference>
<organism evidence="8 9">
    <name type="scientific">Truncatella angustata</name>
    <dbReference type="NCBI Taxonomy" id="152316"/>
    <lineage>
        <taxon>Eukaryota</taxon>
        <taxon>Fungi</taxon>
        <taxon>Dikarya</taxon>
        <taxon>Ascomycota</taxon>
        <taxon>Pezizomycotina</taxon>
        <taxon>Sordariomycetes</taxon>
        <taxon>Xylariomycetidae</taxon>
        <taxon>Amphisphaeriales</taxon>
        <taxon>Sporocadaceae</taxon>
        <taxon>Truncatella</taxon>
    </lineage>
</organism>
<feature type="transmembrane region" description="Helical" evidence="6">
    <location>
        <begin position="295"/>
        <end position="315"/>
    </location>
</feature>
<feature type="transmembrane region" description="Helical" evidence="6">
    <location>
        <begin position="494"/>
        <end position="520"/>
    </location>
</feature>
<dbReference type="Gene3D" id="1.20.1720.10">
    <property type="entry name" value="Multidrug resistance protein D"/>
    <property type="match status" value="1"/>
</dbReference>
<dbReference type="EMBL" id="JAGPXC010000010">
    <property type="protein sequence ID" value="KAH6646396.1"/>
    <property type="molecule type" value="Genomic_DNA"/>
</dbReference>
<feature type="region of interest" description="Disordered" evidence="5">
    <location>
        <begin position="592"/>
        <end position="620"/>
    </location>
</feature>
<dbReference type="PROSITE" id="PS50850">
    <property type="entry name" value="MFS"/>
    <property type="match status" value="1"/>
</dbReference>
<evidence type="ECO:0000256" key="5">
    <source>
        <dbReference type="SAM" id="MobiDB-lite"/>
    </source>
</evidence>
<evidence type="ECO:0000313" key="9">
    <source>
        <dbReference type="Proteomes" id="UP000758603"/>
    </source>
</evidence>
<dbReference type="SUPFAM" id="SSF103473">
    <property type="entry name" value="MFS general substrate transporter"/>
    <property type="match status" value="1"/>
</dbReference>
<feature type="compositionally biased region" description="Polar residues" evidence="5">
    <location>
        <begin position="607"/>
        <end position="620"/>
    </location>
</feature>
<feature type="domain" description="Major facilitator superfamily (MFS) profile" evidence="7">
    <location>
        <begin position="87"/>
        <end position="561"/>
    </location>
</feature>
<dbReference type="OrthoDB" id="6770063at2759"/>
<evidence type="ECO:0000313" key="8">
    <source>
        <dbReference type="EMBL" id="KAH6646396.1"/>
    </source>
</evidence>
<feature type="transmembrane region" description="Helical" evidence="6">
    <location>
        <begin position="87"/>
        <end position="112"/>
    </location>
</feature>
<evidence type="ECO:0000259" key="7">
    <source>
        <dbReference type="PROSITE" id="PS50850"/>
    </source>
</evidence>
<dbReference type="GeneID" id="70133022"/>
<proteinExistence type="predicted"/>
<feature type="transmembrane region" description="Helical" evidence="6">
    <location>
        <begin position="321"/>
        <end position="346"/>
    </location>
</feature>
<feature type="transmembrane region" description="Helical" evidence="6">
    <location>
        <begin position="241"/>
        <end position="261"/>
    </location>
</feature>